<dbReference type="AlphaFoldDB" id="I9ZF45"/>
<protein>
    <submittedName>
        <fullName evidence="1">Uncharacterized protein</fullName>
    </submittedName>
</protein>
<evidence type="ECO:0000313" key="1">
    <source>
        <dbReference type="EMBL" id="EJB34913.1"/>
    </source>
</evidence>
<dbReference type="PATRIC" id="fig|992027.3.peg.460"/>
<name>I9ZF45_HELPX</name>
<dbReference type="EMBL" id="AKNV01000003">
    <property type="protein sequence ID" value="EJB34913.1"/>
    <property type="molecule type" value="Genomic_DNA"/>
</dbReference>
<sequence>MKIYFARNLGQRFKNAKRMSMINKSQDKLKHGLKILSTKRALKGL</sequence>
<gene>
    <name evidence="1" type="ORF">HPNQ4053_0474</name>
</gene>
<proteinExistence type="predicted"/>
<organism evidence="1 2">
    <name type="scientific">Helicobacter pylori NQ4053</name>
    <dbReference type="NCBI Taxonomy" id="992027"/>
    <lineage>
        <taxon>Bacteria</taxon>
        <taxon>Pseudomonadati</taxon>
        <taxon>Campylobacterota</taxon>
        <taxon>Epsilonproteobacteria</taxon>
        <taxon>Campylobacterales</taxon>
        <taxon>Helicobacteraceae</taxon>
        <taxon>Helicobacter</taxon>
    </lineage>
</organism>
<reference evidence="1 2" key="1">
    <citation type="journal article" date="2013" name="Pathog. Dis.">
        <title>Genome sequences of 65 Helicobacter pylori strains isolated from asymptomatic individuals and patients with gastric cancer, peptic ulcer disease, or gastritis.</title>
        <authorList>
            <person name="Blanchard T.G."/>
            <person name="Czinn S.J."/>
            <person name="Correa P."/>
            <person name="Nakazawa T."/>
            <person name="Keelan M."/>
            <person name="Morningstar L."/>
            <person name="Santana-Cruz I."/>
            <person name="Maroo A."/>
            <person name="McCracken C."/>
            <person name="Shefchek K."/>
            <person name="Daugherty S."/>
            <person name="Song Y."/>
            <person name="Fraser C.M."/>
            <person name="Fricke W.F."/>
        </authorList>
    </citation>
    <scope>NUCLEOTIDE SEQUENCE [LARGE SCALE GENOMIC DNA]</scope>
    <source>
        <strain evidence="1 2">NQ4053</strain>
    </source>
</reference>
<evidence type="ECO:0000313" key="2">
    <source>
        <dbReference type="Proteomes" id="UP000004260"/>
    </source>
</evidence>
<accession>I9ZF45</accession>
<comment type="caution">
    <text evidence="1">The sequence shown here is derived from an EMBL/GenBank/DDBJ whole genome shotgun (WGS) entry which is preliminary data.</text>
</comment>
<dbReference type="Proteomes" id="UP000004260">
    <property type="component" value="Unassembled WGS sequence"/>
</dbReference>